<keyword evidence="1" id="KW-0812">Transmembrane</keyword>
<keyword evidence="1" id="KW-1133">Transmembrane helix</keyword>
<evidence type="ECO:0000256" key="1">
    <source>
        <dbReference type="SAM" id="Phobius"/>
    </source>
</evidence>
<sequence>MIHIFGVKTQYCEQFESYTRSISFFLNAPEPPPEILSASHSSCFVHVSYCSVYFWNSVYSMFLFLHIKLLAILQSNITSVIITTRSFFCCLNYFWCLVPINRRSYVEAMGCHAALLPAQIRNVYILVQDRGN</sequence>
<protein>
    <submittedName>
        <fullName evidence="2">Uncharacterized protein</fullName>
    </submittedName>
</protein>
<feature type="transmembrane region" description="Helical" evidence="1">
    <location>
        <begin position="77"/>
        <end position="95"/>
    </location>
</feature>
<dbReference type="AlphaFoldDB" id="A0A7C9AJZ1"/>
<reference evidence="2" key="1">
    <citation type="journal article" date="2013" name="J. Plant Res.">
        <title>Effect of fungi and light on seed germination of three Opuntia species from semiarid lands of central Mexico.</title>
        <authorList>
            <person name="Delgado-Sanchez P."/>
            <person name="Jimenez-Bremont J.F."/>
            <person name="Guerrero-Gonzalez Mde L."/>
            <person name="Flores J."/>
        </authorList>
    </citation>
    <scope>NUCLEOTIDE SEQUENCE</scope>
    <source>
        <tissue evidence="2">Cladode</tissue>
    </source>
</reference>
<organism evidence="2">
    <name type="scientific">Opuntia streptacantha</name>
    <name type="common">Prickly pear cactus</name>
    <name type="synonym">Opuntia cardona</name>
    <dbReference type="NCBI Taxonomy" id="393608"/>
    <lineage>
        <taxon>Eukaryota</taxon>
        <taxon>Viridiplantae</taxon>
        <taxon>Streptophyta</taxon>
        <taxon>Embryophyta</taxon>
        <taxon>Tracheophyta</taxon>
        <taxon>Spermatophyta</taxon>
        <taxon>Magnoliopsida</taxon>
        <taxon>eudicotyledons</taxon>
        <taxon>Gunneridae</taxon>
        <taxon>Pentapetalae</taxon>
        <taxon>Caryophyllales</taxon>
        <taxon>Cactineae</taxon>
        <taxon>Cactaceae</taxon>
        <taxon>Opuntioideae</taxon>
        <taxon>Opuntia</taxon>
    </lineage>
</organism>
<dbReference type="EMBL" id="GISG01247330">
    <property type="protein sequence ID" value="MBA4670352.1"/>
    <property type="molecule type" value="Transcribed_RNA"/>
</dbReference>
<keyword evidence="1" id="KW-0472">Membrane</keyword>
<accession>A0A7C9AJZ1</accession>
<proteinExistence type="predicted"/>
<reference evidence="2" key="2">
    <citation type="submission" date="2020-07" db="EMBL/GenBank/DDBJ databases">
        <authorList>
            <person name="Vera ALvarez R."/>
            <person name="Arias-Moreno D.M."/>
            <person name="Jimenez-Jacinto V."/>
            <person name="Jimenez-Bremont J.F."/>
            <person name="Swaminathan K."/>
            <person name="Moose S.P."/>
            <person name="Guerrero-Gonzalez M.L."/>
            <person name="Marino-Ramirez L."/>
            <person name="Landsman D."/>
            <person name="Rodriguez-Kessler M."/>
            <person name="Delgado-Sanchez P."/>
        </authorList>
    </citation>
    <scope>NUCLEOTIDE SEQUENCE</scope>
    <source>
        <tissue evidence="2">Cladode</tissue>
    </source>
</reference>
<feature type="transmembrane region" description="Helical" evidence="1">
    <location>
        <begin position="46"/>
        <end position="65"/>
    </location>
</feature>
<evidence type="ECO:0000313" key="2">
    <source>
        <dbReference type="EMBL" id="MBA4670352.1"/>
    </source>
</evidence>
<name>A0A7C9AJZ1_OPUST</name>